<dbReference type="Proteomes" id="UP000479710">
    <property type="component" value="Unassembled WGS sequence"/>
</dbReference>
<evidence type="ECO:0000313" key="1">
    <source>
        <dbReference type="EMBL" id="KAF0889473.1"/>
    </source>
</evidence>
<name>A0A6G1BQ07_9ORYZ</name>
<sequence>MAPTRPDACATPQCESCRRKSRQPRTAAVLYPLGRGRSVPFVPAPARPIASATLLCYPT</sequence>
<evidence type="ECO:0000313" key="2">
    <source>
        <dbReference type="Proteomes" id="UP000479710"/>
    </source>
</evidence>
<dbReference type="EMBL" id="SPHZ02000012">
    <property type="protein sequence ID" value="KAF0889473.1"/>
    <property type="molecule type" value="Genomic_DNA"/>
</dbReference>
<keyword evidence="2" id="KW-1185">Reference proteome</keyword>
<reference evidence="1 2" key="1">
    <citation type="submission" date="2019-11" db="EMBL/GenBank/DDBJ databases">
        <title>Whole genome sequence of Oryza granulata.</title>
        <authorList>
            <person name="Li W."/>
        </authorList>
    </citation>
    <scope>NUCLEOTIDE SEQUENCE [LARGE SCALE GENOMIC DNA]</scope>
    <source>
        <strain evidence="2">cv. Menghai</strain>
        <tissue evidence="1">Leaf</tissue>
    </source>
</reference>
<organism evidence="1 2">
    <name type="scientific">Oryza meyeriana var. granulata</name>
    <dbReference type="NCBI Taxonomy" id="110450"/>
    <lineage>
        <taxon>Eukaryota</taxon>
        <taxon>Viridiplantae</taxon>
        <taxon>Streptophyta</taxon>
        <taxon>Embryophyta</taxon>
        <taxon>Tracheophyta</taxon>
        <taxon>Spermatophyta</taxon>
        <taxon>Magnoliopsida</taxon>
        <taxon>Liliopsida</taxon>
        <taxon>Poales</taxon>
        <taxon>Poaceae</taxon>
        <taxon>BOP clade</taxon>
        <taxon>Oryzoideae</taxon>
        <taxon>Oryzeae</taxon>
        <taxon>Oryzinae</taxon>
        <taxon>Oryza</taxon>
        <taxon>Oryza meyeriana</taxon>
    </lineage>
</organism>
<accession>A0A6G1BQ07</accession>
<comment type="caution">
    <text evidence="1">The sequence shown here is derived from an EMBL/GenBank/DDBJ whole genome shotgun (WGS) entry which is preliminary data.</text>
</comment>
<proteinExistence type="predicted"/>
<protein>
    <submittedName>
        <fullName evidence="1">Uncharacterized protein</fullName>
    </submittedName>
</protein>
<gene>
    <name evidence="1" type="ORF">E2562_024532</name>
</gene>
<dbReference type="AlphaFoldDB" id="A0A6G1BQ07"/>